<keyword evidence="3" id="KW-1185">Reference proteome</keyword>
<dbReference type="EMBL" id="QFKX01000002">
    <property type="protein sequence ID" value="PWH06564.1"/>
    <property type="molecule type" value="Genomic_DNA"/>
</dbReference>
<dbReference type="InterPro" id="IPR007374">
    <property type="entry name" value="ASCH_domain"/>
</dbReference>
<dbReference type="InterPro" id="IPR015947">
    <property type="entry name" value="PUA-like_sf"/>
</dbReference>
<evidence type="ECO:0000259" key="1">
    <source>
        <dbReference type="PROSITE" id="PS51747"/>
    </source>
</evidence>
<dbReference type="OrthoDB" id="9795347at2"/>
<feature type="domain" description="CMP/dCMP-type deaminase" evidence="1">
    <location>
        <begin position="3"/>
        <end position="128"/>
    </location>
</feature>
<dbReference type="InterPro" id="IPR002125">
    <property type="entry name" value="CMP_dCMP_dom"/>
</dbReference>
<dbReference type="PANTHER" id="PTHR42250">
    <property type="entry name" value="ASCH DOMAIN-CONTAINING PROTEIN"/>
    <property type="match status" value="1"/>
</dbReference>
<dbReference type="Pfam" id="PF04266">
    <property type="entry name" value="ASCH"/>
    <property type="match status" value="1"/>
</dbReference>
<dbReference type="SUPFAM" id="SSF88697">
    <property type="entry name" value="PUA domain-like"/>
    <property type="match status" value="1"/>
</dbReference>
<dbReference type="CDD" id="cd01283">
    <property type="entry name" value="cytidine_deaminase"/>
    <property type="match status" value="1"/>
</dbReference>
<dbReference type="RefSeq" id="WP_109275157.1">
    <property type="nucleotide sequence ID" value="NZ_QFKX01000002.1"/>
</dbReference>
<accession>A0A2U2RLA7</accession>
<reference evidence="2 3" key="1">
    <citation type="submission" date="2018-05" db="EMBL/GenBank/DDBJ databases">
        <title>Brachybacterium sp. M1HQ-2T, whole genome shotgun sequence.</title>
        <authorList>
            <person name="Tuo L."/>
        </authorList>
    </citation>
    <scope>NUCLEOTIDE SEQUENCE [LARGE SCALE GENOMIC DNA]</scope>
    <source>
        <strain evidence="2 3">M1HQ-2</strain>
    </source>
</reference>
<protein>
    <submittedName>
        <fullName evidence="2">CMP deaminase</fullName>
    </submittedName>
</protein>
<evidence type="ECO:0000313" key="2">
    <source>
        <dbReference type="EMBL" id="PWH06564.1"/>
    </source>
</evidence>
<dbReference type="SMART" id="SM01022">
    <property type="entry name" value="ASCH"/>
    <property type="match status" value="1"/>
</dbReference>
<dbReference type="AlphaFoldDB" id="A0A2U2RLA7"/>
<dbReference type="GO" id="GO:0003824">
    <property type="term" value="F:catalytic activity"/>
    <property type="evidence" value="ECO:0007669"/>
    <property type="project" value="InterPro"/>
</dbReference>
<sequence>MLTDLERDLVRLTAEHARAHHHDPDHTVAGGLLTVSGRVVLGMNTFHFLGGPCGEIAALSNHAASAADDPIVASAAVYGPTGDVMAPCGKCRQVLHDVDPEIRFVVRDASGLITRSARELLPFSYDSTHHDRPQRIGLWEGYEPLIRSGAKRQTIRIDDPFHPGPAEIVVEKQGGDEVMLPATVTTVRTTTRGKLTERDAVLDGFADLTALHEALERHYPGVRDVDPVDVVSFEVERPDVER</sequence>
<proteinExistence type="predicted"/>
<dbReference type="SUPFAM" id="SSF53927">
    <property type="entry name" value="Cytidine deaminase-like"/>
    <property type="match status" value="1"/>
</dbReference>
<dbReference type="PANTHER" id="PTHR42250:SF1">
    <property type="entry name" value="ASCH DOMAIN-CONTAINING PROTEIN"/>
    <property type="match status" value="1"/>
</dbReference>
<dbReference type="PROSITE" id="PS51747">
    <property type="entry name" value="CYT_DCMP_DEAMINASES_2"/>
    <property type="match status" value="1"/>
</dbReference>
<gene>
    <name evidence="2" type="ORF">DEO23_06295</name>
</gene>
<name>A0A2U2RLA7_9MICO</name>
<comment type="caution">
    <text evidence="2">The sequence shown here is derived from an EMBL/GenBank/DDBJ whole genome shotgun (WGS) entry which is preliminary data.</text>
</comment>
<dbReference type="InterPro" id="IPR016193">
    <property type="entry name" value="Cytidine_deaminase-like"/>
</dbReference>
<organism evidence="2 3">
    <name type="scientific">Brachybacterium endophyticum</name>
    <dbReference type="NCBI Taxonomy" id="2182385"/>
    <lineage>
        <taxon>Bacteria</taxon>
        <taxon>Bacillati</taxon>
        <taxon>Actinomycetota</taxon>
        <taxon>Actinomycetes</taxon>
        <taxon>Micrococcales</taxon>
        <taxon>Dermabacteraceae</taxon>
        <taxon>Brachybacterium</taxon>
    </lineage>
</organism>
<dbReference type="Proteomes" id="UP000245590">
    <property type="component" value="Unassembled WGS sequence"/>
</dbReference>
<dbReference type="Gene3D" id="2.30.130.30">
    <property type="entry name" value="Hypothetical protein"/>
    <property type="match status" value="1"/>
</dbReference>
<evidence type="ECO:0000313" key="3">
    <source>
        <dbReference type="Proteomes" id="UP000245590"/>
    </source>
</evidence>
<dbReference type="Gene3D" id="3.40.140.10">
    <property type="entry name" value="Cytidine Deaminase, domain 2"/>
    <property type="match status" value="1"/>
</dbReference>